<dbReference type="EMBL" id="JACOPN010000012">
    <property type="protein sequence ID" value="MBC5718213.1"/>
    <property type="molecule type" value="Genomic_DNA"/>
</dbReference>
<organism evidence="1 2">
    <name type="scientific">Flintibacter faecis</name>
    <dbReference type="NCBI Taxonomy" id="2763047"/>
    <lineage>
        <taxon>Bacteria</taxon>
        <taxon>Bacillati</taxon>
        <taxon>Bacillota</taxon>
        <taxon>Clostridia</taxon>
        <taxon>Eubacteriales</taxon>
        <taxon>Flintibacter</taxon>
    </lineage>
</organism>
<protein>
    <submittedName>
        <fullName evidence="1">DUF2461 domain-containing protein</fullName>
    </submittedName>
</protein>
<keyword evidence="2" id="KW-1185">Reference proteome</keyword>
<comment type="caution">
    <text evidence="1">The sequence shown here is derived from an EMBL/GenBank/DDBJ whole genome shotgun (WGS) entry which is preliminary data.</text>
</comment>
<accession>A0A8J6J060</accession>
<dbReference type="PIRSF" id="PIRSF028451">
    <property type="entry name" value="UCP028451"/>
    <property type="match status" value="1"/>
</dbReference>
<reference evidence="1" key="1">
    <citation type="submission" date="2020-08" db="EMBL/GenBank/DDBJ databases">
        <title>Genome public.</title>
        <authorList>
            <person name="Liu C."/>
            <person name="Sun Q."/>
        </authorList>
    </citation>
    <scope>NUCLEOTIDE SEQUENCE</scope>
    <source>
        <strain evidence="1">BX5</strain>
    </source>
</reference>
<gene>
    <name evidence="1" type="ORF">H8S55_12995</name>
</gene>
<dbReference type="InterPro" id="IPR015996">
    <property type="entry name" value="UCP028451"/>
</dbReference>
<dbReference type="Proteomes" id="UP000602260">
    <property type="component" value="Unassembled WGS sequence"/>
</dbReference>
<sequence length="225" mass="26288">MFQGFTQGTTDFLWGIRFNNERSWFLAHKEEFRTLVDAPMRELAAQVSGEINDRFPKLQLNCKVSRIYRDARRLHGRGPYKDHLWFVLRPMATAADTEPGFYFEAAPEHYSYGMGSWNTTPQTMAKLRARIDRDPEPLKQLARRLEKHGEFALEGQMYKRPKGDPGTLLYPWYNRRQITLTSDHNCDELYFSPELAEQVVNGFAFLVPYYDYMCSVMADPAPEQP</sequence>
<dbReference type="PANTHER" id="PTHR36452:SF1">
    <property type="entry name" value="DUF2461 DOMAIN-CONTAINING PROTEIN"/>
    <property type="match status" value="1"/>
</dbReference>
<dbReference type="PANTHER" id="PTHR36452">
    <property type="entry name" value="CHROMOSOME 12, WHOLE GENOME SHOTGUN SEQUENCE"/>
    <property type="match status" value="1"/>
</dbReference>
<proteinExistence type="predicted"/>
<dbReference type="InterPro" id="IPR012808">
    <property type="entry name" value="CHP02453"/>
</dbReference>
<evidence type="ECO:0000313" key="1">
    <source>
        <dbReference type="EMBL" id="MBC5718213.1"/>
    </source>
</evidence>
<dbReference type="AlphaFoldDB" id="A0A8J6J060"/>
<evidence type="ECO:0000313" key="2">
    <source>
        <dbReference type="Proteomes" id="UP000602260"/>
    </source>
</evidence>
<name>A0A8J6J060_9FIRM</name>
<dbReference type="RefSeq" id="WP_186879279.1">
    <property type="nucleotide sequence ID" value="NZ_JACOPN010000012.1"/>
</dbReference>
<dbReference type="Pfam" id="PF09365">
    <property type="entry name" value="DUF2461"/>
    <property type="match status" value="1"/>
</dbReference>